<dbReference type="Gene3D" id="3.40.50.410">
    <property type="entry name" value="von Willebrand factor, type A domain"/>
    <property type="match status" value="1"/>
</dbReference>
<sequence length="675" mass="77037">MKFDIILDMEKIPIIEEKKQVETPKTSDNVEAFVFVEENRDFFEHHAKGKIKIEPAPEGLNTFAFNLENNTIYINSMFYEKLGLSKEKTIFATLHEIEHFLEKIQMLAEDGGEKNFEKYLKNIENSKAFGLMDNCVADIRENKTVVTRTNQGMRELEEKMYKEDLFESLDLTLNTDKSGNAQTVPKHIQFCHAILREARVQNEQCTVSPEVREKLNEILKVKGLMDIMTNPQTPMSMRLKLQNKYIWPKVLELLEKDIEDKKNEESKNGEDQNKTSDSKDGKGDDSKDIKTQDKKEETKENGDKKEKPKKGDEKSSPKGSGEKKQTDPNKIFADEYEKAFKKVPNAVPTEEIKKAFKEYKEEKQKNNPDKIDQEYADKLGVEKKDLQKYRKLAEELEKIVNPETNVSIMEELKNLFSRIIAKRMREQFSPKYPVEEGDELVDPAQLVADVKSGNLQPKVWEDTEIKEKKGDQFGEVEITLVCDRSSSMTDSGGQKAVEQRKSAVLMMEVLKEFAEMCDEEKMNVDKPLEIKSEIYSFASDEEDRIPLKKMSKDLGETERINVLKKLNHLPGSTTDFNCLEAINIGLDDEAKKKIIGGELKKIVFVFTDGGSDEVARVKKVLQKLRKDGVVVIGVGLTSAGAPAKMTYAPNAEVVENITNLPIVLADLLKEHLKNV</sequence>
<dbReference type="SMART" id="SM00327">
    <property type="entry name" value="VWA"/>
    <property type="match status" value="1"/>
</dbReference>
<dbReference type="CDD" id="cd00198">
    <property type="entry name" value="vWFA"/>
    <property type="match status" value="1"/>
</dbReference>
<evidence type="ECO:0000259" key="2">
    <source>
        <dbReference type="PROSITE" id="PS50234"/>
    </source>
</evidence>
<dbReference type="AlphaFoldDB" id="A0A2M7RBX8"/>
<dbReference type="InterPro" id="IPR002035">
    <property type="entry name" value="VWF_A"/>
</dbReference>
<protein>
    <recommendedName>
        <fullName evidence="2">VWFA domain-containing protein</fullName>
    </recommendedName>
</protein>
<dbReference type="PROSITE" id="PS50234">
    <property type="entry name" value="VWFA"/>
    <property type="match status" value="1"/>
</dbReference>
<feature type="region of interest" description="Disordered" evidence="1">
    <location>
        <begin position="261"/>
        <end position="330"/>
    </location>
</feature>
<dbReference type="Pfam" id="PF00092">
    <property type="entry name" value="VWA"/>
    <property type="match status" value="1"/>
</dbReference>
<evidence type="ECO:0000313" key="3">
    <source>
        <dbReference type="EMBL" id="PIY94174.1"/>
    </source>
</evidence>
<feature type="domain" description="VWFA" evidence="2">
    <location>
        <begin position="477"/>
        <end position="636"/>
    </location>
</feature>
<comment type="caution">
    <text evidence="3">The sequence shown here is derived from an EMBL/GenBank/DDBJ whole genome shotgun (WGS) entry which is preliminary data.</text>
</comment>
<gene>
    <name evidence="3" type="ORF">COY67_03080</name>
</gene>
<name>A0A2M7RBX8_9BACT</name>
<reference evidence="4" key="1">
    <citation type="submission" date="2017-09" db="EMBL/GenBank/DDBJ databases">
        <title>Depth-based differentiation of microbial function through sediment-hosted aquifers and enrichment of novel symbionts in the deep terrestrial subsurface.</title>
        <authorList>
            <person name="Probst A.J."/>
            <person name="Ladd B."/>
            <person name="Jarett J.K."/>
            <person name="Geller-Mcgrath D.E."/>
            <person name="Sieber C.M.K."/>
            <person name="Emerson J.B."/>
            <person name="Anantharaman K."/>
            <person name="Thomas B.C."/>
            <person name="Malmstrom R."/>
            <person name="Stieglmeier M."/>
            <person name="Klingl A."/>
            <person name="Woyke T."/>
            <person name="Ryan C.M."/>
            <person name="Banfield J.F."/>
        </authorList>
    </citation>
    <scope>NUCLEOTIDE SEQUENCE [LARGE SCALE GENOMIC DNA]</scope>
</reference>
<evidence type="ECO:0000313" key="4">
    <source>
        <dbReference type="Proteomes" id="UP000228689"/>
    </source>
</evidence>
<dbReference type="EMBL" id="PFMC01000072">
    <property type="protein sequence ID" value="PIY94174.1"/>
    <property type="molecule type" value="Genomic_DNA"/>
</dbReference>
<evidence type="ECO:0000256" key="1">
    <source>
        <dbReference type="SAM" id="MobiDB-lite"/>
    </source>
</evidence>
<dbReference type="InterPro" id="IPR036465">
    <property type="entry name" value="vWFA_dom_sf"/>
</dbReference>
<dbReference type="SUPFAM" id="SSF53300">
    <property type="entry name" value="vWA-like"/>
    <property type="match status" value="1"/>
</dbReference>
<dbReference type="Proteomes" id="UP000228689">
    <property type="component" value="Unassembled WGS sequence"/>
</dbReference>
<accession>A0A2M7RBX8</accession>
<organism evidence="3 4">
    <name type="scientific">Candidatus Komeilibacteria bacterium CG_4_10_14_0_8_um_filter_37_78</name>
    <dbReference type="NCBI Taxonomy" id="1974471"/>
    <lineage>
        <taxon>Bacteria</taxon>
        <taxon>Candidatus Komeiliibacteriota</taxon>
    </lineage>
</organism>
<proteinExistence type="predicted"/>